<dbReference type="AlphaFoldDB" id="A0A1I7J001"/>
<dbReference type="GO" id="GO:0016020">
    <property type="term" value="C:membrane"/>
    <property type="evidence" value="ECO:0007669"/>
    <property type="project" value="UniProtKB-SubCell"/>
</dbReference>
<dbReference type="PANTHER" id="PTHR43840:SF15">
    <property type="entry name" value="MITOCHONDRIAL METAL TRANSPORTER 1-RELATED"/>
    <property type="match status" value="1"/>
</dbReference>
<keyword evidence="4" id="KW-0812">Transmembrane</keyword>
<keyword evidence="3" id="KW-0813">Transport</keyword>
<dbReference type="InterPro" id="IPR027470">
    <property type="entry name" value="Cation_efflux_CTD"/>
</dbReference>
<dbReference type="eggNOG" id="COG0053">
    <property type="taxonomic scope" value="Bacteria"/>
</dbReference>
<evidence type="ECO:0000259" key="7">
    <source>
        <dbReference type="Pfam" id="PF01545"/>
    </source>
</evidence>
<evidence type="ECO:0000256" key="3">
    <source>
        <dbReference type="ARBA" id="ARBA00022448"/>
    </source>
</evidence>
<dbReference type="NCBIfam" id="TIGR01297">
    <property type="entry name" value="CDF"/>
    <property type="match status" value="1"/>
</dbReference>
<feature type="domain" description="Cation efflux protein cytoplasmic" evidence="8">
    <location>
        <begin position="253"/>
        <end position="330"/>
    </location>
</feature>
<evidence type="ECO:0000256" key="2">
    <source>
        <dbReference type="ARBA" id="ARBA00008114"/>
    </source>
</evidence>
<keyword evidence="5" id="KW-1133">Transmembrane helix</keyword>
<evidence type="ECO:0000256" key="5">
    <source>
        <dbReference type="ARBA" id="ARBA00022989"/>
    </source>
</evidence>
<organism evidence="9 10">
    <name type="scientific">Alicyclobacillus macrosporangiidus</name>
    <dbReference type="NCBI Taxonomy" id="392015"/>
    <lineage>
        <taxon>Bacteria</taxon>
        <taxon>Bacillati</taxon>
        <taxon>Bacillota</taxon>
        <taxon>Bacilli</taxon>
        <taxon>Bacillales</taxon>
        <taxon>Alicyclobacillaceae</taxon>
        <taxon>Alicyclobacillus</taxon>
    </lineage>
</organism>
<accession>A0A1I7J001</accession>
<evidence type="ECO:0000256" key="4">
    <source>
        <dbReference type="ARBA" id="ARBA00022692"/>
    </source>
</evidence>
<comment type="similarity">
    <text evidence="2">Belongs to the cation diffusion facilitator (CDF) transporter (TC 2.A.4) family.</text>
</comment>
<dbReference type="Gene3D" id="3.30.70.1350">
    <property type="entry name" value="Cation efflux protein, cytoplasmic domain"/>
    <property type="match status" value="1"/>
</dbReference>
<gene>
    <name evidence="9" type="ORF">SAMN05421543_10827</name>
</gene>
<dbReference type="InterPro" id="IPR002524">
    <property type="entry name" value="Cation_efflux"/>
</dbReference>
<evidence type="ECO:0000256" key="1">
    <source>
        <dbReference type="ARBA" id="ARBA00004141"/>
    </source>
</evidence>
<evidence type="ECO:0000313" key="10">
    <source>
        <dbReference type="Proteomes" id="UP000183508"/>
    </source>
</evidence>
<feature type="domain" description="Cation efflux protein transmembrane" evidence="7">
    <location>
        <begin position="50"/>
        <end position="248"/>
    </location>
</feature>
<dbReference type="SUPFAM" id="SSF160240">
    <property type="entry name" value="Cation efflux protein cytoplasmic domain-like"/>
    <property type="match status" value="1"/>
</dbReference>
<dbReference type="PANTHER" id="PTHR43840">
    <property type="entry name" value="MITOCHONDRIAL METAL TRANSPORTER 1-RELATED"/>
    <property type="match status" value="1"/>
</dbReference>
<dbReference type="InterPro" id="IPR058533">
    <property type="entry name" value="Cation_efflux_TM"/>
</dbReference>
<dbReference type="Gene3D" id="1.20.1510.10">
    <property type="entry name" value="Cation efflux protein transmembrane domain"/>
    <property type="match status" value="1"/>
</dbReference>
<dbReference type="EMBL" id="FPBV01000008">
    <property type="protein sequence ID" value="SFU78497.1"/>
    <property type="molecule type" value="Genomic_DNA"/>
</dbReference>
<dbReference type="GO" id="GO:0008324">
    <property type="term" value="F:monoatomic cation transmembrane transporter activity"/>
    <property type="evidence" value="ECO:0007669"/>
    <property type="project" value="InterPro"/>
</dbReference>
<evidence type="ECO:0000313" key="9">
    <source>
        <dbReference type="EMBL" id="SFU78497.1"/>
    </source>
</evidence>
<name>A0A1I7J001_9BACL</name>
<comment type="subcellular location">
    <subcellularLocation>
        <location evidence="1">Membrane</location>
        <topology evidence="1">Multi-pass membrane protein</topology>
    </subcellularLocation>
</comment>
<dbReference type="FunFam" id="1.20.1510.10:FF:000006">
    <property type="entry name" value="Divalent cation efflux transporter"/>
    <property type="match status" value="1"/>
</dbReference>
<proteinExistence type="inferred from homology"/>
<dbReference type="SUPFAM" id="SSF161111">
    <property type="entry name" value="Cation efflux protein transmembrane domain-like"/>
    <property type="match status" value="1"/>
</dbReference>
<dbReference type="InterPro" id="IPR036837">
    <property type="entry name" value="Cation_efflux_CTD_sf"/>
</dbReference>
<keyword evidence="6" id="KW-0472">Membrane</keyword>
<sequence>MSGSQQDALLRERVAVLRAPLGRSRRPGAGKGDLRVSGHEDHRQAQAGAWASVIVNLLLTAGKGAVGVFAGSRALVADAVHSAADLAGSIAVIVGLMVARKPPDADHPYGHGKAELISSGIVAGLLAAAGLEVAVGAVMSLFRPAEQPQVLAAWVAAAAVVVKEVMFQYNYRLGKRLHSQSLIASAMDHRSDVLSSLAALVGILLSRAGAEWQVHWLVRMDAVASLVVAVLIFKMGYEIAKDAVHVLMDRVVEGEQVKTYEDVILSVPGVAHIDELRVRDHGRYVVIDVKISVDARMSVAEGHGIAAEVKERLITRLPRVLDVLVHVNPCYPDEEEGRR</sequence>
<evidence type="ECO:0000256" key="6">
    <source>
        <dbReference type="ARBA" id="ARBA00023136"/>
    </source>
</evidence>
<protein>
    <submittedName>
        <fullName evidence="9">Cation diffusion facilitator family transporter</fullName>
    </submittedName>
</protein>
<dbReference type="STRING" id="392015.SAMN05421543_10827"/>
<dbReference type="Pfam" id="PF01545">
    <property type="entry name" value="Cation_efflux"/>
    <property type="match status" value="1"/>
</dbReference>
<dbReference type="Proteomes" id="UP000183508">
    <property type="component" value="Unassembled WGS sequence"/>
</dbReference>
<reference evidence="10" key="1">
    <citation type="submission" date="2016-10" db="EMBL/GenBank/DDBJ databases">
        <authorList>
            <person name="Varghese N."/>
        </authorList>
    </citation>
    <scope>NUCLEOTIDE SEQUENCE [LARGE SCALE GENOMIC DNA]</scope>
    <source>
        <strain evidence="10">DSM 17980</strain>
    </source>
</reference>
<dbReference type="Pfam" id="PF16916">
    <property type="entry name" value="ZT_dimer"/>
    <property type="match status" value="1"/>
</dbReference>
<dbReference type="InterPro" id="IPR050291">
    <property type="entry name" value="CDF_Transporter"/>
</dbReference>
<keyword evidence="10" id="KW-1185">Reference proteome</keyword>
<evidence type="ECO:0000259" key="8">
    <source>
        <dbReference type="Pfam" id="PF16916"/>
    </source>
</evidence>
<dbReference type="InterPro" id="IPR027469">
    <property type="entry name" value="Cation_efflux_TMD_sf"/>
</dbReference>